<comment type="caution">
    <text evidence="1">The sequence shown here is derived from an EMBL/GenBank/DDBJ whole genome shotgun (WGS) entry which is preliminary data.</text>
</comment>
<proteinExistence type="predicted"/>
<dbReference type="EMBL" id="AMCK01000088">
    <property type="protein sequence ID" value="EKB43289.1"/>
    <property type="molecule type" value="Genomic_DNA"/>
</dbReference>
<gene>
    <name evidence="1" type="ORF">B857_03952</name>
</gene>
<organism evidence="1 2">
    <name type="scientific">Solibacillus isronensis B3W22</name>
    <dbReference type="NCBI Taxonomy" id="1224748"/>
    <lineage>
        <taxon>Bacteria</taxon>
        <taxon>Bacillati</taxon>
        <taxon>Bacillota</taxon>
        <taxon>Bacilli</taxon>
        <taxon>Bacillales</taxon>
        <taxon>Caryophanaceae</taxon>
        <taxon>Solibacillus</taxon>
    </lineage>
</organism>
<protein>
    <submittedName>
        <fullName evidence="1">Uncharacterized protein</fullName>
    </submittedName>
</protein>
<evidence type="ECO:0000313" key="1">
    <source>
        <dbReference type="EMBL" id="EKB43289.1"/>
    </source>
</evidence>
<sequence>MQHRDVGVAAEEVHADGGVSGGIEVQVRLVDDHQYVGRDPGHECVHRGGVNDGARGVIGIADEDQRGALGDGLGHGL</sequence>
<reference evidence="1 2" key="1">
    <citation type="journal article" date="2012" name="J. Bacteriol.">
        <title>Draft Genome Sequence of Bacillus isronensis Strain B3W22, Isolated from the Upper Atmosphere.</title>
        <authorList>
            <person name="Shivaji S."/>
            <person name="Ara S."/>
            <person name="Singh S.K."/>
            <person name="Bandi S."/>
            <person name="Singh A."/>
            <person name="Pinnaka A.K."/>
        </authorList>
    </citation>
    <scope>NUCLEOTIDE SEQUENCE [LARGE SCALE GENOMIC DNA]</scope>
    <source>
        <strain evidence="1 2">B3W22</strain>
    </source>
</reference>
<dbReference type="PATRIC" id="fig|1224748.3.peg.3878"/>
<keyword evidence="2" id="KW-1185">Reference proteome</keyword>
<name>K1LFS2_9BACL</name>
<dbReference type="Proteomes" id="UP000004738">
    <property type="component" value="Unassembled WGS sequence"/>
</dbReference>
<evidence type="ECO:0000313" key="2">
    <source>
        <dbReference type="Proteomes" id="UP000004738"/>
    </source>
</evidence>
<dbReference type="AlphaFoldDB" id="K1LFS2"/>
<accession>K1LFS2</accession>